<reference evidence="3" key="1">
    <citation type="submission" date="2020-10" db="EMBL/GenBank/DDBJ databases">
        <authorList>
            <person name="Gilroy R."/>
        </authorList>
    </citation>
    <scope>NUCLEOTIDE SEQUENCE</scope>
    <source>
        <strain evidence="3">CHK165-10780</strain>
    </source>
</reference>
<protein>
    <recommendedName>
        <fullName evidence="5">Bacterial Ig-like domain-containing protein</fullName>
    </recommendedName>
</protein>
<dbReference type="Proteomes" id="UP000886725">
    <property type="component" value="Unassembled WGS sequence"/>
</dbReference>
<organism evidence="3 4">
    <name type="scientific">Candidatus Faecenecus gallistercoris</name>
    <dbReference type="NCBI Taxonomy" id="2840793"/>
    <lineage>
        <taxon>Bacteria</taxon>
        <taxon>Bacillati</taxon>
        <taxon>Bacillota</taxon>
        <taxon>Bacillota incertae sedis</taxon>
        <taxon>Candidatus Faecenecus</taxon>
    </lineage>
</organism>
<name>A0A9D0YZU3_9FIRM</name>
<feature type="compositionally biased region" description="Gly residues" evidence="1">
    <location>
        <begin position="77"/>
        <end position="105"/>
    </location>
</feature>
<evidence type="ECO:0000256" key="1">
    <source>
        <dbReference type="SAM" id="MobiDB-lite"/>
    </source>
</evidence>
<dbReference type="AlphaFoldDB" id="A0A9D0YZU3"/>
<feature type="region of interest" description="Disordered" evidence="1">
    <location>
        <begin position="31"/>
        <end position="110"/>
    </location>
</feature>
<evidence type="ECO:0008006" key="5">
    <source>
        <dbReference type="Google" id="ProtNLM"/>
    </source>
</evidence>
<feature type="signal peptide" evidence="2">
    <location>
        <begin position="1"/>
        <end position="25"/>
    </location>
</feature>
<feature type="compositionally biased region" description="Acidic residues" evidence="1">
    <location>
        <begin position="59"/>
        <end position="68"/>
    </location>
</feature>
<reference evidence="3" key="2">
    <citation type="journal article" date="2021" name="PeerJ">
        <title>Extensive microbial diversity within the chicken gut microbiome revealed by metagenomics and culture.</title>
        <authorList>
            <person name="Gilroy R."/>
            <person name="Ravi A."/>
            <person name="Getino M."/>
            <person name="Pursley I."/>
            <person name="Horton D.L."/>
            <person name="Alikhan N.F."/>
            <person name="Baker D."/>
            <person name="Gharbi K."/>
            <person name="Hall N."/>
            <person name="Watson M."/>
            <person name="Adriaenssens E.M."/>
            <person name="Foster-Nyarko E."/>
            <person name="Jarju S."/>
            <person name="Secka A."/>
            <person name="Antonio M."/>
            <person name="Oren A."/>
            <person name="Chaudhuri R.R."/>
            <person name="La Ragione R."/>
            <person name="Hildebrand F."/>
            <person name="Pallen M.J."/>
        </authorList>
    </citation>
    <scope>NUCLEOTIDE SEQUENCE</scope>
    <source>
        <strain evidence="3">CHK165-10780</strain>
    </source>
</reference>
<keyword evidence="2" id="KW-0732">Signal</keyword>
<evidence type="ECO:0000313" key="3">
    <source>
        <dbReference type="EMBL" id="HIQ64441.1"/>
    </source>
</evidence>
<proteinExistence type="predicted"/>
<gene>
    <name evidence="3" type="ORF">IAC85_01755</name>
</gene>
<accession>A0A9D0YZU3</accession>
<feature type="non-terminal residue" evidence="3">
    <location>
        <position position="719"/>
    </location>
</feature>
<feature type="chain" id="PRO_5038845480" description="Bacterial Ig-like domain-containing protein" evidence="2">
    <location>
        <begin position="26"/>
        <end position="719"/>
    </location>
</feature>
<dbReference type="EMBL" id="DVFU01000034">
    <property type="protein sequence ID" value="HIQ64441.1"/>
    <property type="molecule type" value="Genomic_DNA"/>
</dbReference>
<sequence length="719" mass="78697">MDKKKIALIVVVLFLLIGLGSFVFANPDQDNDLEGPGVSEDGGSGDGEVIDGTEPTATPEEENDDSATETDPITTYGNGGNGTGTGAGNNGTTGAGNDGTTGGVGNTDMSQYDDARRIIEELENRVNSMQSKDDSNDAVDYRTDTDIIDMVNNLPDGTVKDELKDRLDAINKVLDDTTAPVITGINNNDVTKENVTINVTDDNDVTITATLDGEEIEFTTPLTLEGHYVVTVTDKNFNSTTVEFTIDKTPIALDWLYVLNNSGTDYKVIGDGQKLYVELVFSEEFTSTPMIQIGNAEVVEMSCHWTDWQTEKQYFKCDATITIDGSTMGLENGKEVPVKVTNVLDAAENETVLTNENITETEKYGHVIYDKQAPEMEVLRLTNVSRKDENGAWLQVAKAGDIVRVIVQFNENLATLPTLKVNGTEVGVMKYDSNMQSYTYDYKVTGNDVNGVMQIEISNYADAAGNVGVTLTNKDINHDTQNQVVIDTVAPEYAAMGIFNWTNDNDGTDRTYATKDEHIRLYVSFPEMLATNPKVDIYGMDGKVTTLDLSYSEAAKFYFVEFDTTDEFALPEGKINFKVYGYADEAGNVGADLTQDMTTSKEYPYVIYDSVAPVKTNLLFHSSNANNNQLAKPGDYFGVYLTVNEELKENPTFVINGVEYQANQFYHADGVHQYSAVYEIPANTPAGEMTFTISNIVDKAGNVMADVTNENADEGVNTI</sequence>
<comment type="caution">
    <text evidence="3">The sequence shown here is derived from an EMBL/GenBank/DDBJ whole genome shotgun (WGS) entry which is preliminary data.</text>
</comment>
<evidence type="ECO:0000256" key="2">
    <source>
        <dbReference type="SAM" id="SignalP"/>
    </source>
</evidence>
<evidence type="ECO:0000313" key="4">
    <source>
        <dbReference type="Proteomes" id="UP000886725"/>
    </source>
</evidence>